<dbReference type="EMBL" id="CM040996">
    <property type="protein sequence ID" value="MCJ8745349.1"/>
    <property type="molecule type" value="Genomic_DNA"/>
</dbReference>
<name>A0ACC5ZBZ6_9TELE</name>
<proteinExistence type="predicted"/>
<protein>
    <submittedName>
        <fullName evidence="1">Uncharacterized protein</fullName>
    </submittedName>
</protein>
<gene>
    <name evidence="1" type="ORF">PDJAM_G00129270</name>
</gene>
<comment type="caution">
    <text evidence="1">The sequence shown here is derived from an EMBL/GenBank/DDBJ whole genome shotgun (WGS) entry which is preliminary data.</text>
</comment>
<sequence>MSHFTSGTGLCYTNSGVNPIIYTTFNFEFYKAFIKIEALPPKPAPPSNLTVSVLTAPPPPTDLTPPIFPSSLTIPPSLTASDLSPSTTPPLLTAPPPQRAPPRASTHPRALTIPSALSINPTSQNSFAITPLPLPLPPGGHALILNPTPILTPPSSSTSQSALETQPTLQQHLSGECLHPQQMIFDLSPNFDLHLDLDPPVGGADLCKGAADEESAVCVFRLWPACPSRLALISALIPFFIIVITIIVTVRFVSFPPKMRDNSASCDMKWNCSMTLHWSSRGLGTDCGRDCGSAGSVGVAGQSAVEGPARVWGGDNHPKLGHNRCPLLH</sequence>
<evidence type="ECO:0000313" key="1">
    <source>
        <dbReference type="EMBL" id="MCJ8745349.1"/>
    </source>
</evidence>
<keyword evidence="2" id="KW-1185">Reference proteome</keyword>
<accession>A0ACC5ZBZ6</accession>
<dbReference type="Proteomes" id="UP000830395">
    <property type="component" value="Chromosome 22"/>
</dbReference>
<evidence type="ECO:0000313" key="2">
    <source>
        <dbReference type="Proteomes" id="UP000830395"/>
    </source>
</evidence>
<reference evidence="1" key="1">
    <citation type="submission" date="2020-02" db="EMBL/GenBank/DDBJ databases">
        <title>Genome sequencing of the panga catfish, Pangasius djambal.</title>
        <authorList>
            <person name="Wen M."/>
            <person name="Zahm M."/>
            <person name="Roques C."/>
            <person name="Cabau C."/>
            <person name="Klopp C."/>
            <person name="Donnadieu C."/>
            <person name="Jouanno E."/>
            <person name="Avarre J.-C."/>
            <person name="Campet M."/>
            <person name="Ha T."/>
            <person name="Dugue R."/>
            <person name="Lampietro C."/>
            <person name="Louis A."/>
            <person name="Herpin A."/>
            <person name="Echchiki A."/>
            <person name="Berthelot C."/>
            <person name="Parey E."/>
            <person name="Roest-Crollius H."/>
            <person name="Braasch I."/>
            <person name="Postlethwait J.H."/>
            <person name="Bobe J."/>
            <person name="Montfort J."/>
            <person name="Bouchez O."/>
            <person name="Begum T."/>
            <person name="Schartl M."/>
            <person name="Gustiano R."/>
            <person name="Guiguen Y."/>
        </authorList>
    </citation>
    <scope>NUCLEOTIDE SEQUENCE</scope>
    <source>
        <strain evidence="1">Pdj_M5554</strain>
    </source>
</reference>
<organism evidence="1 2">
    <name type="scientific">Pangasius djambal</name>
    <dbReference type="NCBI Taxonomy" id="1691987"/>
    <lineage>
        <taxon>Eukaryota</taxon>
        <taxon>Metazoa</taxon>
        <taxon>Chordata</taxon>
        <taxon>Craniata</taxon>
        <taxon>Vertebrata</taxon>
        <taxon>Euteleostomi</taxon>
        <taxon>Actinopterygii</taxon>
        <taxon>Neopterygii</taxon>
        <taxon>Teleostei</taxon>
        <taxon>Ostariophysi</taxon>
        <taxon>Siluriformes</taxon>
        <taxon>Pangasiidae</taxon>
        <taxon>Pangasius</taxon>
    </lineage>
</organism>